<comment type="similarity">
    <text evidence="8">Belongs to the TonB-dependent receptor family.</text>
</comment>
<dbReference type="SUPFAM" id="SSF56935">
    <property type="entry name" value="Porins"/>
    <property type="match status" value="1"/>
</dbReference>
<feature type="chain" id="PRO_5012026232" evidence="9">
    <location>
        <begin position="22"/>
        <end position="808"/>
    </location>
</feature>
<feature type="signal peptide" evidence="9">
    <location>
        <begin position="1"/>
        <end position="21"/>
    </location>
</feature>
<organism evidence="12 13">
    <name type="scientific">Pontibacter lucknowensis</name>
    <dbReference type="NCBI Taxonomy" id="1077936"/>
    <lineage>
        <taxon>Bacteria</taxon>
        <taxon>Pseudomonadati</taxon>
        <taxon>Bacteroidota</taxon>
        <taxon>Cytophagia</taxon>
        <taxon>Cytophagales</taxon>
        <taxon>Hymenobacteraceae</taxon>
        <taxon>Pontibacter</taxon>
    </lineage>
</organism>
<name>A0A1N6W0G0_9BACT</name>
<reference evidence="13" key="1">
    <citation type="submission" date="2017-01" db="EMBL/GenBank/DDBJ databases">
        <authorList>
            <person name="Varghese N."/>
            <person name="Submissions S."/>
        </authorList>
    </citation>
    <scope>NUCLEOTIDE SEQUENCE [LARGE SCALE GENOMIC DNA]</scope>
    <source>
        <strain evidence="13">DM9</strain>
    </source>
</reference>
<dbReference type="PANTHER" id="PTHR30069:SF29">
    <property type="entry name" value="HEMOGLOBIN AND HEMOGLOBIN-HAPTOGLOBIN-BINDING PROTEIN 1-RELATED"/>
    <property type="match status" value="1"/>
</dbReference>
<dbReference type="Gene3D" id="2.60.40.1120">
    <property type="entry name" value="Carboxypeptidase-like, regulatory domain"/>
    <property type="match status" value="1"/>
</dbReference>
<evidence type="ECO:0000259" key="11">
    <source>
        <dbReference type="Pfam" id="PF14905"/>
    </source>
</evidence>
<dbReference type="GO" id="GO:0015344">
    <property type="term" value="F:siderophore uptake transmembrane transporter activity"/>
    <property type="evidence" value="ECO:0007669"/>
    <property type="project" value="TreeGrafter"/>
</dbReference>
<dbReference type="SUPFAM" id="SSF49452">
    <property type="entry name" value="Starch-binding domain-like"/>
    <property type="match status" value="1"/>
</dbReference>
<dbReference type="PANTHER" id="PTHR30069">
    <property type="entry name" value="TONB-DEPENDENT OUTER MEMBRANE RECEPTOR"/>
    <property type="match status" value="1"/>
</dbReference>
<dbReference type="Pfam" id="PF07715">
    <property type="entry name" value="Plug"/>
    <property type="match status" value="1"/>
</dbReference>
<dbReference type="InterPro" id="IPR013784">
    <property type="entry name" value="Carb-bd-like_fold"/>
</dbReference>
<evidence type="ECO:0000256" key="2">
    <source>
        <dbReference type="ARBA" id="ARBA00022448"/>
    </source>
</evidence>
<dbReference type="OrthoDB" id="905812at2"/>
<dbReference type="InterPro" id="IPR012910">
    <property type="entry name" value="Plug_dom"/>
</dbReference>
<dbReference type="InterPro" id="IPR041700">
    <property type="entry name" value="OMP_b-brl_3"/>
</dbReference>
<evidence type="ECO:0000256" key="9">
    <source>
        <dbReference type="SAM" id="SignalP"/>
    </source>
</evidence>
<keyword evidence="6 8" id="KW-0472">Membrane</keyword>
<feature type="domain" description="TonB-dependent receptor plug" evidence="10">
    <location>
        <begin position="134"/>
        <end position="223"/>
    </location>
</feature>
<accession>A0A1N6W0G0</accession>
<dbReference type="InterPro" id="IPR037066">
    <property type="entry name" value="Plug_dom_sf"/>
</dbReference>
<gene>
    <name evidence="12" type="ORF">SAMN05421545_1298</name>
</gene>
<proteinExistence type="inferred from homology"/>
<evidence type="ECO:0000256" key="3">
    <source>
        <dbReference type="ARBA" id="ARBA00022452"/>
    </source>
</evidence>
<dbReference type="Pfam" id="PF13620">
    <property type="entry name" value="CarboxypepD_reg"/>
    <property type="match status" value="1"/>
</dbReference>
<keyword evidence="2 8" id="KW-0813">Transport</keyword>
<dbReference type="EMBL" id="FTNM01000002">
    <property type="protein sequence ID" value="SIQ83627.1"/>
    <property type="molecule type" value="Genomic_DNA"/>
</dbReference>
<protein>
    <submittedName>
        <fullName evidence="12">Outer membrane receptor proteins, mostly Fe transport</fullName>
    </submittedName>
</protein>
<keyword evidence="7 8" id="KW-0998">Cell outer membrane</keyword>
<dbReference type="InterPro" id="IPR039426">
    <property type="entry name" value="TonB-dep_rcpt-like"/>
</dbReference>
<dbReference type="Gene3D" id="2.170.130.10">
    <property type="entry name" value="TonB-dependent receptor, plug domain"/>
    <property type="match status" value="1"/>
</dbReference>
<evidence type="ECO:0000256" key="1">
    <source>
        <dbReference type="ARBA" id="ARBA00004571"/>
    </source>
</evidence>
<evidence type="ECO:0000259" key="10">
    <source>
        <dbReference type="Pfam" id="PF07715"/>
    </source>
</evidence>
<keyword evidence="12" id="KW-0675">Receptor</keyword>
<evidence type="ECO:0000256" key="7">
    <source>
        <dbReference type="ARBA" id="ARBA00023237"/>
    </source>
</evidence>
<sequence>MKQLFTLLLLVLVGGSTMAQMAHPGKLSGVLSDSLTAAPIGYANAVLKNGDKLISGTAADGEGKFELANLPLGSYTLELTFLGYRPKKLPITLTAEQPVLQLGKVPLNSDSKLLAAVEVTAMKALVEDKGDKLVYNAEKDASNAGGNAADVLRKVPTLTVDLDGNVQMRGNSNIKVLVNGKPSGMMARNLAEALRQMPADNIKSVEVITSPGARYDAEGSAGVINIITKKGLQGFNGSTNVTTGNLNRYLGTNLNYRKKKLGISLSASGYQYRNKYSMESTRTNLVNGEPVSVFEQTTWADNTGFGGNGEMSIDYDPDSTSRINFSANVWGGDFPNDNTILNRLHDANGNLLQNFRSERSYTNPYGNGQLDLGYTKTFKPEQELSILSQYSRMPDNYEYEVGNYTSGEELTFRQQSKNLSRNKEYTLQTDYTHPFKLNGRRDTTSLKLEVGAKAIRRDIGSEFRVLQSLDGVSPMEPDPSQSNDFSYFQRVYSGYTSLHLSTKSKWNIKAGARLEHTDISGDFESTNTRMSNQYTNLIPSISVSKGIKEHTLKASYTQRIQRPLIWYLNPWVDASDTLNLRTGNPYLDPELNHAVELGHSMSTDKGLNINTALYWRYTDNAIEYLSQVDENGVSVLSPQNVAQRKIYGLNLNLSGQLNKSWNMSGGSDLRYLDVESPARNLSNSGLVWSMNLNTTYKLPRDYSIQAYGNYSSGWLNLQSSNSGWHWYGFAAKREFWDKKASVTLGVNNPFNRSMKQTGQRNDPTFAYESRSFNFNRSVRLSFEWRFGQMNTNGGKRSKKINNDDKGGR</sequence>
<dbReference type="GO" id="GO:0044718">
    <property type="term" value="P:siderophore transmembrane transport"/>
    <property type="evidence" value="ECO:0007669"/>
    <property type="project" value="TreeGrafter"/>
</dbReference>
<evidence type="ECO:0000313" key="12">
    <source>
        <dbReference type="EMBL" id="SIQ83627.1"/>
    </source>
</evidence>
<evidence type="ECO:0000256" key="4">
    <source>
        <dbReference type="ARBA" id="ARBA00022692"/>
    </source>
</evidence>
<dbReference type="GO" id="GO:0009279">
    <property type="term" value="C:cell outer membrane"/>
    <property type="evidence" value="ECO:0007669"/>
    <property type="project" value="UniProtKB-SubCell"/>
</dbReference>
<evidence type="ECO:0000256" key="5">
    <source>
        <dbReference type="ARBA" id="ARBA00022729"/>
    </source>
</evidence>
<keyword evidence="5 9" id="KW-0732">Signal</keyword>
<evidence type="ECO:0000256" key="8">
    <source>
        <dbReference type="PROSITE-ProRule" id="PRU01360"/>
    </source>
</evidence>
<dbReference type="GO" id="GO:0030246">
    <property type="term" value="F:carbohydrate binding"/>
    <property type="evidence" value="ECO:0007669"/>
    <property type="project" value="InterPro"/>
</dbReference>
<dbReference type="Proteomes" id="UP000185924">
    <property type="component" value="Unassembled WGS sequence"/>
</dbReference>
<comment type="subcellular location">
    <subcellularLocation>
        <location evidence="1 8">Cell outer membrane</location>
        <topology evidence="1 8">Multi-pass membrane protein</topology>
    </subcellularLocation>
</comment>
<dbReference type="Gene3D" id="2.40.170.20">
    <property type="entry name" value="TonB-dependent receptor, beta-barrel domain"/>
    <property type="match status" value="1"/>
</dbReference>
<keyword evidence="13" id="KW-1185">Reference proteome</keyword>
<evidence type="ECO:0000313" key="13">
    <source>
        <dbReference type="Proteomes" id="UP000185924"/>
    </source>
</evidence>
<evidence type="ECO:0000256" key="6">
    <source>
        <dbReference type="ARBA" id="ARBA00023136"/>
    </source>
</evidence>
<dbReference type="InterPro" id="IPR036942">
    <property type="entry name" value="Beta-barrel_TonB_sf"/>
</dbReference>
<dbReference type="AlphaFoldDB" id="A0A1N6W0G0"/>
<feature type="domain" description="Outer membrane protein beta-barrel" evidence="11">
    <location>
        <begin position="378"/>
        <end position="784"/>
    </location>
</feature>
<keyword evidence="4 8" id="KW-0812">Transmembrane</keyword>
<dbReference type="RefSeq" id="WP_076421535.1">
    <property type="nucleotide sequence ID" value="NZ_FTNM01000002.1"/>
</dbReference>
<keyword evidence="3 8" id="KW-1134">Transmembrane beta strand</keyword>
<dbReference type="PROSITE" id="PS52016">
    <property type="entry name" value="TONB_DEPENDENT_REC_3"/>
    <property type="match status" value="1"/>
</dbReference>
<dbReference type="STRING" id="1077936.SAMN05421545_1298"/>
<dbReference type="Pfam" id="PF14905">
    <property type="entry name" value="OMP_b-brl_3"/>
    <property type="match status" value="1"/>
</dbReference>